<gene>
    <name evidence="10" type="ORF">PMEA_00004891</name>
</gene>
<reference evidence="10 11" key="1">
    <citation type="submission" date="2022-05" db="EMBL/GenBank/DDBJ databases">
        <authorList>
            <consortium name="Genoscope - CEA"/>
            <person name="William W."/>
        </authorList>
    </citation>
    <scope>NUCLEOTIDE SEQUENCE [LARGE SCALE GENOMIC DNA]</scope>
</reference>
<comment type="caution">
    <text evidence="10">The sequence shown here is derived from an EMBL/GenBank/DDBJ whole genome shotgun (WGS) entry which is preliminary data.</text>
</comment>
<dbReference type="GO" id="GO:0005576">
    <property type="term" value="C:extracellular region"/>
    <property type="evidence" value="ECO:0007669"/>
    <property type="project" value="UniProtKB-SubCell"/>
</dbReference>
<dbReference type="Gene3D" id="2.60.120.260">
    <property type="entry name" value="Galactose-binding domain-like"/>
    <property type="match status" value="1"/>
</dbReference>
<evidence type="ECO:0000256" key="3">
    <source>
        <dbReference type="ARBA" id="ARBA00007711"/>
    </source>
</evidence>
<dbReference type="GO" id="GO:0005886">
    <property type="term" value="C:plasma membrane"/>
    <property type="evidence" value="ECO:0007669"/>
    <property type="project" value="TreeGrafter"/>
</dbReference>
<keyword evidence="5" id="KW-0130">Cell adhesion</keyword>
<accession>A0AAU9WBZ8</accession>
<feature type="domain" description="F5/8 type C" evidence="9">
    <location>
        <begin position="1"/>
        <end position="136"/>
    </location>
</feature>
<sequence length="397" mass="44996">MTSSSHQSNGHQAFRGRIGLESKGSWADGWCASQSDSDPYIQIFFEHLTYFTIIESEGVVIDGEKIFVKAFEVSNSNDSKDWTFYSEGGVKKQFSANDDVKAKNTTLKDTWAHYIRIYPKSRTGKWMCMRIALYGCPSDGPRKFLDSDLISNGALAKKPLKETLFLVIPIVLFGCVIIAGLLCFCCRHRPKRARRIREKREKKEKEAQHQTEVKLGIDNGIVYEQPPPYEFQTVSLDFNNDIEDGGIPNDNSAQLEKPVFTDDNKESGFLVAYSVDYDEVAYWVPIVQGALFAIAALVWLALICTKPKLRWLFYVWLSYVITLVVNIWIIFGTIGDKLDSEKWLGPNVLKGVLCVTPPLLLLLLHNADDLDRSTARKHLVSKLSFQMVVNLFDVVDM</sequence>
<evidence type="ECO:0000256" key="6">
    <source>
        <dbReference type="ARBA" id="ARBA00023136"/>
    </source>
</evidence>
<organism evidence="10 11">
    <name type="scientific">Pocillopora meandrina</name>
    <dbReference type="NCBI Taxonomy" id="46732"/>
    <lineage>
        <taxon>Eukaryota</taxon>
        <taxon>Metazoa</taxon>
        <taxon>Cnidaria</taxon>
        <taxon>Anthozoa</taxon>
        <taxon>Hexacorallia</taxon>
        <taxon>Scleractinia</taxon>
        <taxon>Astrocoeniina</taxon>
        <taxon>Pocilloporidae</taxon>
        <taxon>Pocillopora</taxon>
    </lineage>
</organism>
<dbReference type="InterPro" id="IPR000421">
    <property type="entry name" value="FA58C"/>
</dbReference>
<dbReference type="AlphaFoldDB" id="A0AAU9WBZ8"/>
<dbReference type="SUPFAM" id="SSF49785">
    <property type="entry name" value="Galactose-binding domain-like"/>
    <property type="match status" value="1"/>
</dbReference>
<dbReference type="Pfam" id="PF00754">
    <property type="entry name" value="F5_F8_type_C"/>
    <property type="match status" value="1"/>
</dbReference>
<dbReference type="PROSITE" id="PS50022">
    <property type="entry name" value="FA58C_3"/>
    <property type="match status" value="1"/>
</dbReference>
<dbReference type="InterPro" id="IPR032776">
    <property type="entry name" value="CECR6/TMEM121"/>
</dbReference>
<evidence type="ECO:0000256" key="8">
    <source>
        <dbReference type="SAM" id="Phobius"/>
    </source>
</evidence>
<feature type="transmembrane region" description="Helical" evidence="8">
    <location>
        <begin position="280"/>
        <end position="304"/>
    </location>
</feature>
<evidence type="ECO:0000259" key="9">
    <source>
        <dbReference type="PROSITE" id="PS50022"/>
    </source>
</evidence>
<dbReference type="GO" id="GO:0012505">
    <property type="term" value="C:endomembrane system"/>
    <property type="evidence" value="ECO:0007669"/>
    <property type="project" value="UniProtKB-SubCell"/>
</dbReference>
<keyword evidence="8" id="KW-1133">Transmembrane helix</keyword>
<keyword evidence="7" id="KW-1015">Disulfide bond</keyword>
<evidence type="ECO:0000256" key="2">
    <source>
        <dbReference type="ARBA" id="ARBA00004613"/>
    </source>
</evidence>
<name>A0AAU9WBZ8_9CNID</name>
<dbReference type="PANTHER" id="PTHR46806">
    <property type="entry name" value="F5/8 TYPE C DOMAIN-CONTAINING PROTEIN"/>
    <property type="match status" value="1"/>
</dbReference>
<keyword evidence="4" id="KW-0964">Secreted</keyword>
<dbReference type="InterPro" id="IPR008979">
    <property type="entry name" value="Galactose-bd-like_sf"/>
</dbReference>
<dbReference type="InterPro" id="IPR050633">
    <property type="entry name" value="Neuropilin_MCO_CoagFactor"/>
</dbReference>
<dbReference type="GO" id="GO:0007155">
    <property type="term" value="P:cell adhesion"/>
    <property type="evidence" value="ECO:0007669"/>
    <property type="project" value="UniProtKB-KW"/>
</dbReference>
<evidence type="ECO:0000313" key="10">
    <source>
        <dbReference type="EMBL" id="CAH3111972.1"/>
    </source>
</evidence>
<dbReference type="Pfam" id="PF14997">
    <property type="entry name" value="CECR6_TMEM121"/>
    <property type="match status" value="1"/>
</dbReference>
<keyword evidence="8" id="KW-0812">Transmembrane</keyword>
<feature type="transmembrane region" description="Helical" evidence="8">
    <location>
        <begin position="164"/>
        <end position="182"/>
    </location>
</feature>
<protein>
    <recommendedName>
        <fullName evidence="9">F5/8 type C domain-containing protein</fullName>
    </recommendedName>
</protein>
<evidence type="ECO:0000256" key="7">
    <source>
        <dbReference type="ARBA" id="ARBA00023157"/>
    </source>
</evidence>
<comment type="similarity">
    <text evidence="3">Belongs to the TMEM121 family.</text>
</comment>
<comment type="subcellular location">
    <subcellularLocation>
        <location evidence="1">Endomembrane system</location>
        <topology evidence="1">Peripheral membrane protein</topology>
    </subcellularLocation>
    <subcellularLocation>
        <location evidence="2">Secreted</location>
    </subcellularLocation>
</comment>
<feature type="transmembrane region" description="Helical" evidence="8">
    <location>
        <begin position="311"/>
        <end position="331"/>
    </location>
</feature>
<evidence type="ECO:0000313" key="11">
    <source>
        <dbReference type="Proteomes" id="UP001159428"/>
    </source>
</evidence>
<evidence type="ECO:0000256" key="4">
    <source>
        <dbReference type="ARBA" id="ARBA00022525"/>
    </source>
</evidence>
<dbReference type="PANTHER" id="PTHR46806:SF5">
    <property type="entry name" value="F5_8 TYPE C DOMAIN-CONTAINING PROTEIN"/>
    <property type="match status" value="1"/>
</dbReference>
<dbReference type="Proteomes" id="UP001159428">
    <property type="component" value="Unassembled WGS sequence"/>
</dbReference>
<keyword evidence="11" id="KW-1185">Reference proteome</keyword>
<proteinExistence type="inferred from homology"/>
<dbReference type="EMBL" id="CALNXJ010000013">
    <property type="protein sequence ID" value="CAH3111972.1"/>
    <property type="molecule type" value="Genomic_DNA"/>
</dbReference>
<evidence type="ECO:0000256" key="5">
    <source>
        <dbReference type="ARBA" id="ARBA00022889"/>
    </source>
</evidence>
<dbReference type="GO" id="GO:0038023">
    <property type="term" value="F:signaling receptor activity"/>
    <property type="evidence" value="ECO:0007669"/>
    <property type="project" value="TreeGrafter"/>
</dbReference>
<keyword evidence="6 8" id="KW-0472">Membrane</keyword>
<evidence type="ECO:0000256" key="1">
    <source>
        <dbReference type="ARBA" id="ARBA00004184"/>
    </source>
</evidence>